<name>A0A484C4B5_PERFV</name>
<gene>
    <name evidence="1" type="ORF">EPR50_G00228570</name>
</gene>
<dbReference type="Proteomes" id="UP000295070">
    <property type="component" value="Chromosome 23"/>
</dbReference>
<dbReference type="STRING" id="8167.A0A484C4B5"/>
<organism evidence="1 2">
    <name type="scientific">Perca flavescens</name>
    <name type="common">American yellow perch</name>
    <name type="synonym">Morone flavescens</name>
    <dbReference type="NCBI Taxonomy" id="8167"/>
    <lineage>
        <taxon>Eukaryota</taxon>
        <taxon>Metazoa</taxon>
        <taxon>Chordata</taxon>
        <taxon>Craniata</taxon>
        <taxon>Vertebrata</taxon>
        <taxon>Euteleostomi</taxon>
        <taxon>Actinopterygii</taxon>
        <taxon>Neopterygii</taxon>
        <taxon>Teleostei</taxon>
        <taxon>Neoteleostei</taxon>
        <taxon>Acanthomorphata</taxon>
        <taxon>Eupercaria</taxon>
        <taxon>Perciformes</taxon>
        <taxon>Percoidei</taxon>
        <taxon>Percidae</taxon>
        <taxon>Percinae</taxon>
        <taxon>Perca</taxon>
    </lineage>
</organism>
<evidence type="ECO:0000313" key="1">
    <source>
        <dbReference type="EMBL" id="TDG96464.1"/>
    </source>
</evidence>
<proteinExistence type="predicted"/>
<sequence length="82" mass="8861">MHKTFPSECPAAAAASACPTAACPAIPLTHAHLGGHAALLPLDFLEMFCSRRVLQQWCFALFLLCSPVPHYGRPIDALSNRM</sequence>
<dbReference type="EMBL" id="SCKG01000023">
    <property type="protein sequence ID" value="TDG96464.1"/>
    <property type="molecule type" value="Genomic_DNA"/>
</dbReference>
<comment type="caution">
    <text evidence="1">The sequence shown here is derived from an EMBL/GenBank/DDBJ whole genome shotgun (WGS) entry which is preliminary data.</text>
</comment>
<keyword evidence="2" id="KW-1185">Reference proteome</keyword>
<reference evidence="1 2" key="1">
    <citation type="submission" date="2019-01" db="EMBL/GenBank/DDBJ databases">
        <title>A chromosome-scale genome assembly of the yellow perch, Perca flavescens.</title>
        <authorList>
            <person name="Feron R."/>
            <person name="Morvezen R."/>
            <person name="Bestin A."/>
            <person name="Haffray P."/>
            <person name="Klopp C."/>
            <person name="Zahm M."/>
            <person name="Cabau C."/>
            <person name="Roques C."/>
            <person name="Donnadieu C."/>
            <person name="Bouchez O."/>
            <person name="Christie M."/>
            <person name="Larson W."/>
            <person name="Guiguen Y."/>
        </authorList>
    </citation>
    <scope>NUCLEOTIDE SEQUENCE [LARGE SCALE GENOMIC DNA]</scope>
    <source>
        <strain evidence="1">YP-PL-M2</strain>
        <tissue evidence="1">Blood</tissue>
    </source>
</reference>
<evidence type="ECO:0000313" key="2">
    <source>
        <dbReference type="Proteomes" id="UP000295070"/>
    </source>
</evidence>
<protein>
    <submittedName>
        <fullName evidence="1">Uncharacterized protein</fullName>
    </submittedName>
</protein>
<dbReference type="AlphaFoldDB" id="A0A484C4B5"/>
<accession>A0A484C4B5</accession>